<evidence type="ECO:0000256" key="5">
    <source>
        <dbReference type="ARBA" id="ARBA00034115"/>
    </source>
</evidence>
<dbReference type="PRINTS" id="PR01182">
    <property type="entry name" value="ORNDCRBXLASE"/>
</dbReference>
<evidence type="ECO:0000256" key="2">
    <source>
        <dbReference type="ARBA" id="ARBA00008872"/>
    </source>
</evidence>
<sequence>MRNQPALWPSPQWHLPKFQPDAPVLYFAPEVLQATARRFLQGFDGLVTYAVKANDHEAVLHNLVTAGVGAFDVASPLEMARVRRAKADAVLHYHNPVRSRSEIAEAVGHGIASWSVDCHGELAKLADVPRQDTEIAVRLRLPVAGAAYDFGEKFGADPEQAVTLLQAARDMGFATSITFHPGTQCADPEAWAVYVGVAADVTRQAGVVLKRLNVGGGFAAHRSGAAPDLEAIFSRISQEVRAVFGQDAPGLVCEPGRAMVAEAFTLALRVKAVRGESVFLNDGAYGSLTELRDIGLPDRVSVLRGGDRVSGKAVPRVVFGPTCDSLDRLPDLMPLPEDVAEEDYVLIRAMGAYSASISTGFNGYGRQEIVTVATL</sequence>
<dbReference type="Gene3D" id="3.20.20.10">
    <property type="entry name" value="Alanine racemase"/>
    <property type="match status" value="1"/>
</dbReference>
<dbReference type="EMBL" id="FOSZ01000005">
    <property type="protein sequence ID" value="SFL12320.1"/>
    <property type="molecule type" value="Genomic_DNA"/>
</dbReference>
<dbReference type="GO" id="GO:0004586">
    <property type="term" value="F:ornithine decarboxylase activity"/>
    <property type="evidence" value="ECO:0007669"/>
    <property type="project" value="UniProtKB-EC"/>
</dbReference>
<comment type="cofactor">
    <cofactor evidence="1 8">
        <name>pyridoxal 5'-phosphate</name>
        <dbReference type="ChEBI" id="CHEBI:597326"/>
    </cofactor>
</comment>
<reference evidence="11" key="1">
    <citation type="submission" date="2016-10" db="EMBL/GenBank/DDBJ databases">
        <authorList>
            <person name="Varghese N."/>
            <person name="Submissions S."/>
        </authorList>
    </citation>
    <scope>NUCLEOTIDE SEQUENCE [LARGE SCALE GENOMIC DNA]</scope>
    <source>
        <strain evidence="11">DSM 28453</strain>
    </source>
</reference>
<dbReference type="InterPro" id="IPR022653">
    <property type="entry name" value="De-COase2_pyr-phos_BS"/>
</dbReference>
<keyword evidence="4" id="KW-0456">Lyase</keyword>
<dbReference type="InterPro" id="IPR022644">
    <property type="entry name" value="De-COase2_N"/>
</dbReference>
<dbReference type="PRINTS" id="PR01179">
    <property type="entry name" value="ODADCRBXLASE"/>
</dbReference>
<keyword evidence="3 8" id="KW-0663">Pyridoxal phosphate</keyword>
<comment type="catalytic activity">
    <reaction evidence="7">
        <text>L-ornithine + H(+) = putrescine + CO2</text>
        <dbReference type="Rhea" id="RHEA:22964"/>
        <dbReference type="ChEBI" id="CHEBI:15378"/>
        <dbReference type="ChEBI" id="CHEBI:16526"/>
        <dbReference type="ChEBI" id="CHEBI:46911"/>
        <dbReference type="ChEBI" id="CHEBI:326268"/>
        <dbReference type="EC" id="4.1.1.17"/>
    </reaction>
</comment>
<proteinExistence type="inferred from homology"/>
<dbReference type="GO" id="GO:0033387">
    <property type="term" value="P:putrescine biosynthetic process from arginine, via ornithine"/>
    <property type="evidence" value="ECO:0007669"/>
    <property type="project" value="TreeGrafter"/>
</dbReference>
<protein>
    <recommendedName>
        <fullName evidence="6">ornithine decarboxylase</fullName>
        <ecNumber evidence="6">4.1.1.17</ecNumber>
    </recommendedName>
</protein>
<dbReference type="OrthoDB" id="9802147at2"/>
<gene>
    <name evidence="10" type="ORF">SAMN04488036_105179</name>
</gene>
<dbReference type="GO" id="GO:0005737">
    <property type="term" value="C:cytoplasm"/>
    <property type="evidence" value="ECO:0007669"/>
    <property type="project" value="TreeGrafter"/>
</dbReference>
<dbReference type="InterPro" id="IPR002433">
    <property type="entry name" value="Orn_de-COase"/>
</dbReference>
<comment type="similarity">
    <text evidence="2">Belongs to the Orn/Lys/Arg decarboxylase class-II family.</text>
</comment>
<dbReference type="STRING" id="1280847.SAMN04488036_105179"/>
<evidence type="ECO:0000313" key="11">
    <source>
        <dbReference type="Proteomes" id="UP000198851"/>
    </source>
</evidence>
<evidence type="ECO:0000256" key="8">
    <source>
        <dbReference type="PIRSR" id="PIRSR600183-50"/>
    </source>
</evidence>
<dbReference type="InterPro" id="IPR009006">
    <property type="entry name" value="Ala_racemase/Decarboxylase_C"/>
</dbReference>
<dbReference type="SUPFAM" id="SSF51419">
    <property type="entry name" value="PLP-binding barrel"/>
    <property type="match status" value="1"/>
</dbReference>
<evidence type="ECO:0000313" key="10">
    <source>
        <dbReference type="EMBL" id="SFL12320.1"/>
    </source>
</evidence>
<evidence type="ECO:0000256" key="4">
    <source>
        <dbReference type="ARBA" id="ARBA00023239"/>
    </source>
</evidence>
<dbReference type="InterPro" id="IPR029066">
    <property type="entry name" value="PLP-binding_barrel"/>
</dbReference>
<organism evidence="10 11">
    <name type="scientific">Shimia haliotis</name>
    <dbReference type="NCBI Taxonomy" id="1280847"/>
    <lineage>
        <taxon>Bacteria</taxon>
        <taxon>Pseudomonadati</taxon>
        <taxon>Pseudomonadota</taxon>
        <taxon>Alphaproteobacteria</taxon>
        <taxon>Rhodobacterales</taxon>
        <taxon>Roseobacteraceae</taxon>
    </lineage>
</organism>
<dbReference type="Gene3D" id="2.40.37.10">
    <property type="entry name" value="Lyase, Ornithine Decarboxylase, Chain A, domain 1"/>
    <property type="match status" value="1"/>
</dbReference>
<dbReference type="PANTHER" id="PTHR11482:SF6">
    <property type="entry name" value="ORNITHINE DECARBOXYLASE 1-RELATED"/>
    <property type="match status" value="1"/>
</dbReference>
<dbReference type="InterPro" id="IPR000183">
    <property type="entry name" value="Orn/DAP/Arg_de-COase"/>
</dbReference>
<accession>A0A1I4F4W4</accession>
<dbReference type="Pfam" id="PF02784">
    <property type="entry name" value="Orn_Arg_deC_N"/>
    <property type="match status" value="1"/>
</dbReference>
<feature type="domain" description="Orn/DAP/Arg decarboxylase 2 N-terminal" evidence="9">
    <location>
        <begin position="36"/>
        <end position="261"/>
    </location>
</feature>
<dbReference type="CDD" id="cd00622">
    <property type="entry name" value="PLPDE_III_ODC"/>
    <property type="match status" value="1"/>
</dbReference>
<dbReference type="PANTHER" id="PTHR11482">
    <property type="entry name" value="ARGININE/DIAMINOPIMELATE/ORNITHINE DECARBOXYLASE"/>
    <property type="match status" value="1"/>
</dbReference>
<evidence type="ECO:0000256" key="3">
    <source>
        <dbReference type="ARBA" id="ARBA00022898"/>
    </source>
</evidence>
<dbReference type="Proteomes" id="UP000198851">
    <property type="component" value="Unassembled WGS sequence"/>
</dbReference>
<dbReference type="PROSITE" id="PS00878">
    <property type="entry name" value="ODR_DC_2_1"/>
    <property type="match status" value="1"/>
</dbReference>
<evidence type="ECO:0000259" key="9">
    <source>
        <dbReference type="Pfam" id="PF02784"/>
    </source>
</evidence>
<keyword evidence="11" id="KW-1185">Reference proteome</keyword>
<name>A0A1I4F4W4_9RHOB</name>
<evidence type="ECO:0000256" key="7">
    <source>
        <dbReference type="ARBA" id="ARBA00049127"/>
    </source>
</evidence>
<evidence type="ECO:0000256" key="1">
    <source>
        <dbReference type="ARBA" id="ARBA00001933"/>
    </source>
</evidence>
<feature type="active site" description="Proton donor" evidence="8">
    <location>
        <position position="323"/>
    </location>
</feature>
<evidence type="ECO:0000256" key="6">
    <source>
        <dbReference type="ARBA" id="ARBA00034138"/>
    </source>
</evidence>
<dbReference type="AlphaFoldDB" id="A0A1I4F4W4"/>
<dbReference type="SUPFAM" id="SSF50621">
    <property type="entry name" value="Alanine racemase C-terminal domain-like"/>
    <property type="match status" value="1"/>
</dbReference>
<dbReference type="RefSeq" id="WP_093324390.1">
    <property type="nucleotide sequence ID" value="NZ_FOSZ01000005.1"/>
</dbReference>
<dbReference type="EC" id="4.1.1.17" evidence="6"/>
<feature type="modified residue" description="N6-(pyridoxal phosphate)lysine" evidence="8">
    <location>
        <position position="52"/>
    </location>
</feature>
<comment type="pathway">
    <text evidence="5">Amine and polyamine biosynthesis; putrescine biosynthesis via L-ornithine pathway; putrescine from L-ornithine: step 1/1.</text>
</comment>